<dbReference type="EMBL" id="JAWIZZ010000055">
    <property type="protein sequence ID" value="KAK5774157.1"/>
    <property type="molecule type" value="Genomic_DNA"/>
</dbReference>
<comment type="caution">
    <text evidence="1">The sequence shown here is derived from an EMBL/GenBank/DDBJ whole genome shotgun (WGS) entry which is preliminary data.</text>
</comment>
<evidence type="ECO:0000313" key="1">
    <source>
        <dbReference type="EMBL" id="KAK5774157.1"/>
    </source>
</evidence>
<name>A0AAN7WM76_9SACH</name>
<proteinExistence type="predicted"/>
<protein>
    <recommendedName>
        <fullName evidence="3">Early meiotic induction protein 1</fullName>
    </recommendedName>
</protein>
<dbReference type="InterPro" id="IPR021475">
    <property type="entry name" value="Pants/Emi1-like"/>
</dbReference>
<accession>A0AAN7WM76</accession>
<gene>
    <name evidence="1" type="ORF">RI543_004444</name>
</gene>
<dbReference type="AlphaFoldDB" id="A0AAN7WM76"/>
<dbReference type="Pfam" id="PF11326">
    <property type="entry name" value="PANTS-like"/>
    <property type="match status" value="1"/>
</dbReference>
<reference evidence="2" key="1">
    <citation type="submission" date="2023-07" db="EMBL/GenBank/DDBJ databases">
        <title>A draft genome of Kazachstania heterogenica Y-27499.</title>
        <authorList>
            <person name="Donic C."/>
            <person name="Kralova J.S."/>
            <person name="Fidel L."/>
            <person name="Ben-Dor S."/>
            <person name="Jung S."/>
        </authorList>
    </citation>
    <scope>NUCLEOTIDE SEQUENCE [LARGE SCALE GENOMIC DNA]</scope>
    <source>
        <strain evidence="2">Y27499</strain>
    </source>
</reference>
<sequence length="87" mass="10327">MSQSKYPTTMSCREAFDQLTICYSIGGQFRNYYRYGQFNPCQRQLAKLNFCLLHGSEPIKVQEWYKAELERNKELKGSSDTIWKERS</sequence>
<evidence type="ECO:0008006" key="3">
    <source>
        <dbReference type="Google" id="ProtNLM"/>
    </source>
</evidence>
<evidence type="ECO:0000313" key="2">
    <source>
        <dbReference type="Proteomes" id="UP001306508"/>
    </source>
</evidence>
<dbReference type="Proteomes" id="UP001306508">
    <property type="component" value="Unassembled WGS sequence"/>
</dbReference>
<keyword evidence="2" id="KW-1185">Reference proteome</keyword>
<dbReference type="PANTHER" id="PTHR28052">
    <property type="entry name" value="UPF0545 PROTEIN C22ORF39"/>
    <property type="match status" value="1"/>
</dbReference>
<organism evidence="1 2">
    <name type="scientific">Arxiozyma heterogenica</name>
    <dbReference type="NCBI Taxonomy" id="278026"/>
    <lineage>
        <taxon>Eukaryota</taxon>
        <taxon>Fungi</taxon>
        <taxon>Dikarya</taxon>
        <taxon>Ascomycota</taxon>
        <taxon>Saccharomycotina</taxon>
        <taxon>Saccharomycetes</taxon>
        <taxon>Saccharomycetales</taxon>
        <taxon>Saccharomycetaceae</taxon>
        <taxon>Arxiozyma</taxon>
    </lineage>
</organism>
<dbReference type="PANTHER" id="PTHR28052:SF1">
    <property type="entry name" value="UPF0545 PROTEIN C22ORF39"/>
    <property type="match status" value="1"/>
</dbReference>